<dbReference type="EMBL" id="JACIBU010000001">
    <property type="protein sequence ID" value="MBB3675532.1"/>
    <property type="molecule type" value="Genomic_DNA"/>
</dbReference>
<protein>
    <recommendedName>
        <fullName evidence="1">Molybdenum cofactor sulfurase middle domain-containing protein</fullName>
    </recommendedName>
</protein>
<dbReference type="AlphaFoldDB" id="A0A839Y2A3"/>
<dbReference type="RefSeq" id="WP_258373002.1">
    <property type="nucleotide sequence ID" value="NZ_JACIBU010000001.1"/>
</dbReference>
<dbReference type="InterPro" id="IPR005303">
    <property type="entry name" value="MOCOS_middle"/>
</dbReference>
<proteinExistence type="predicted"/>
<accession>A0A839Y2A3</accession>
<dbReference type="InterPro" id="IPR011037">
    <property type="entry name" value="Pyrv_Knase-like_insert_dom_sf"/>
</dbReference>
<evidence type="ECO:0000313" key="3">
    <source>
        <dbReference type="Proteomes" id="UP000580718"/>
    </source>
</evidence>
<name>A0A839Y2A3_9ACTN</name>
<evidence type="ECO:0000259" key="1">
    <source>
        <dbReference type="Pfam" id="PF03476"/>
    </source>
</evidence>
<dbReference type="Pfam" id="PF03476">
    <property type="entry name" value="MOSC_N"/>
    <property type="match status" value="1"/>
</dbReference>
<dbReference type="Proteomes" id="UP000580718">
    <property type="component" value="Unassembled WGS sequence"/>
</dbReference>
<evidence type="ECO:0000313" key="2">
    <source>
        <dbReference type="EMBL" id="MBB3675532.1"/>
    </source>
</evidence>
<gene>
    <name evidence="2" type="ORF">FHX36_001267</name>
</gene>
<sequence length="189" mass="19744">MSDSTVGQVASISVYPVKSLGGRTVPAAEVDEAGLRGDRAWSVVDAGTGERVTVKTTPRMREVVATGDTEADTITLTEVLGRPVRLARSAAGPQVDAAAVHLVSRGAIARAAEGDVPEGCSADDPRANLVLELTGDGDERSWVGRRLRVGEALLEVVRTPKHCLGVYAEVRHPGRVAEGDAVVLTDELG</sequence>
<dbReference type="SUPFAM" id="SSF50800">
    <property type="entry name" value="PK beta-barrel domain-like"/>
    <property type="match status" value="1"/>
</dbReference>
<organism evidence="2 3">
    <name type="scientific">Modestobacter versicolor</name>
    <dbReference type="NCBI Taxonomy" id="429133"/>
    <lineage>
        <taxon>Bacteria</taxon>
        <taxon>Bacillati</taxon>
        <taxon>Actinomycetota</taxon>
        <taxon>Actinomycetes</taxon>
        <taxon>Geodermatophilales</taxon>
        <taxon>Geodermatophilaceae</taxon>
        <taxon>Modestobacter</taxon>
    </lineage>
</organism>
<comment type="caution">
    <text evidence="2">The sequence shown here is derived from an EMBL/GenBank/DDBJ whole genome shotgun (WGS) entry which is preliminary data.</text>
</comment>
<feature type="domain" description="Molybdenum cofactor sulfurase middle" evidence="1">
    <location>
        <begin position="7"/>
        <end position="79"/>
    </location>
</feature>
<reference evidence="2 3" key="1">
    <citation type="submission" date="2020-08" db="EMBL/GenBank/DDBJ databases">
        <title>Sequencing the genomes of 1000 actinobacteria strains.</title>
        <authorList>
            <person name="Klenk H.-P."/>
        </authorList>
    </citation>
    <scope>NUCLEOTIDE SEQUENCE [LARGE SCALE GENOMIC DNA]</scope>
    <source>
        <strain evidence="2 3">DSM 16678</strain>
    </source>
</reference>